<evidence type="ECO:0000313" key="2">
    <source>
        <dbReference type="Proteomes" id="UP000549394"/>
    </source>
</evidence>
<dbReference type="AlphaFoldDB" id="A0A7I8W153"/>
<proteinExistence type="predicted"/>
<accession>A0A7I8W153</accession>
<dbReference type="EMBL" id="CAJFCJ010000015">
    <property type="protein sequence ID" value="CAD5121908.1"/>
    <property type="molecule type" value="Genomic_DNA"/>
</dbReference>
<organism evidence="1 2">
    <name type="scientific">Dimorphilus gyrociliatus</name>
    <dbReference type="NCBI Taxonomy" id="2664684"/>
    <lineage>
        <taxon>Eukaryota</taxon>
        <taxon>Metazoa</taxon>
        <taxon>Spiralia</taxon>
        <taxon>Lophotrochozoa</taxon>
        <taxon>Annelida</taxon>
        <taxon>Polychaeta</taxon>
        <taxon>Polychaeta incertae sedis</taxon>
        <taxon>Dinophilidae</taxon>
        <taxon>Dimorphilus</taxon>
    </lineage>
</organism>
<protein>
    <submittedName>
        <fullName evidence="1">Uncharacterized protein</fullName>
    </submittedName>
</protein>
<gene>
    <name evidence="1" type="ORF">DGYR_LOCUS9797</name>
</gene>
<name>A0A7I8W153_9ANNE</name>
<keyword evidence="2" id="KW-1185">Reference proteome</keyword>
<reference evidence="1 2" key="1">
    <citation type="submission" date="2020-08" db="EMBL/GenBank/DDBJ databases">
        <authorList>
            <person name="Hejnol A."/>
        </authorList>
    </citation>
    <scope>NUCLEOTIDE SEQUENCE [LARGE SCALE GENOMIC DNA]</scope>
</reference>
<evidence type="ECO:0000313" key="1">
    <source>
        <dbReference type="EMBL" id="CAD5121908.1"/>
    </source>
</evidence>
<dbReference type="Proteomes" id="UP000549394">
    <property type="component" value="Unassembled WGS sequence"/>
</dbReference>
<sequence length="228" mass="26329">MNFSLKTEKSYDVDYRPKLVGWKDKKKRKKARETPTSSFLKKAQKELPTAFYKPLQIVIKRLFSELSESERLRLIEQAIELCGSKFELIYSLNNFLPENYVVTIQRRGVVLRLCDGGNGQSLYRSEHLRFIKRMKSLLPPSVFNLAIEQLDIIIKPPLDCRICAIEKVISILSPFKDLALEVNSFLPATYKIKKVGRATFIFTHPPRMGSGVTTDYYADSCHTDTHYE</sequence>
<comment type="caution">
    <text evidence="1">The sequence shown here is derived from an EMBL/GenBank/DDBJ whole genome shotgun (WGS) entry which is preliminary data.</text>
</comment>